<evidence type="ECO:0000259" key="1">
    <source>
        <dbReference type="PROSITE" id="PS51186"/>
    </source>
</evidence>
<dbReference type="Pfam" id="PF13673">
    <property type="entry name" value="Acetyltransf_10"/>
    <property type="match status" value="1"/>
</dbReference>
<dbReference type="InterPro" id="IPR000182">
    <property type="entry name" value="GNAT_dom"/>
</dbReference>
<accession>A0A3B0VHG5</accession>
<gene>
    <name evidence="2" type="ORF">MNBD_GAMMA01-113</name>
</gene>
<name>A0A3B0VHG5_9ZZZZ</name>
<dbReference type="GO" id="GO:0016747">
    <property type="term" value="F:acyltransferase activity, transferring groups other than amino-acyl groups"/>
    <property type="evidence" value="ECO:0007669"/>
    <property type="project" value="InterPro"/>
</dbReference>
<dbReference type="EMBL" id="UOEW01000177">
    <property type="protein sequence ID" value="VAW37757.1"/>
    <property type="molecule type" value="Genomic_DNA"/>
</dbReference>
<dbReference type="PROSITE" id="PS51186">
    <property type="entry name" value="GNAT"/>
    <property type="match status" value="1"/>
</dbReference>
<feature type="domain" description="N-acetyltransferase" evidence="1">
    <location>
        <begin position="10"/>
        <end position="151"/>
    </location>
</feature>
<dbReference type="Gene3D" id="3.40.630.30">
    <property type="match status" value="1"/>
</dbReference>
<keyword evidence="2" id="KW-0808">Transferase</keyword>
<organism evidence="2">
    <name type="scientific">hydrothermal vent metagenome</name>
    <dbReference type="NCBI Taxonomy" id="652676"/>
    <lineage>
        <taxon>unclassified sequences</taxon>
        <taxon>metagenomes</taxon>
        <taxon>ecological metagenomes</taxon>
    </lineage>
</organism>
<sequence>MVNFNPVVTKTFAELTKTELYSILALRMQVFCVEQNCPYQDIDGIDQQSIHIFIKQQQQVCAYARIIPATKNQCHIGRVVVAANFRKNKLATHIMHHCIQYCQTKFAGTTIEISAQSYLTEFYKNLGFISTGHYYLEDDIPHEQMHLRLRQ</sequence>
<proteinExistence type="predicted"/>
<dbReference type="AlphaFoldDB" id="A0A3B0VHG5"/>
<protein>
    <submittedName>
        <fullName evidence="2">N-acetyltransferase ElaA</fullName>
    </submittedName>
</protein>
<evidence type="ECO:0000313" key="2">
    <source>
        <dbReference type="EMBL" id="VAW37757.1"/>
    </source>
</evidence>
<reference evidence="2" key="1">
    <citation type="submission" date="2018-06" db="EMBL/GenBank/DDBJ databases">
        <authorList>
            <person name="Zhirakovskaya E."/>
        </authorList>
    </citation>
    <scope>NUCLEOTIDE SEQUENCE</scope>
</reference>
<dbReference type="SUPFAM" id="SSF55729">
    <property type="entry name" value="Acyl-CoA N-acyltransferases (Nat)"/>
    <property type="match status" value="1"/>
</dbReference>
<dbReference type="InterPro" id="IPR016181">
    <property type="entry name" value="Acyl_CoA_acyltransferase"/>
</dbReference>